<dbReference type="InterPro" id="IPR000073">
    <property type="entry name" value="AB_hydrolase_1"/>
</dbReference>
<keyword evidence="4" id="KW-1185">Reference proteome</keyword>
<feature type="domain" description="AB hydrolase-1" evidence="2">
    <location>
        <begin position="92"/>
        <end position="265"/>
    </location>
</feature>
<accession>A0LGE1</accession>
<evidence type="ECO:0000313" key="3">
    <source>
        <dbReference type="EMBL" id="ABK16493.1"/>
    </source>
</evidence>
<dbReference type="STRING" id="335543.Sfum_0795"/>
<dbReference type="EMBL" id="CP000478">
    <property type="protein sequence ID" value="ABK16493.1"/>
    <property type="molecule type" value="Genomic_DNA"/>
</dbReference>
<protein>
    <recommendedName>
        <fullName evidence="2">AB hydrolase-1 domain-containing protein</fullName>
    </recommendedName>
</protein>
<dbReference type="InParanoid" id="A0LGE1"/>
<name>A0LGE1_SYNFM</name>
<dbReference type="PANTHER" id="PTHR37946">
    <property type="entry name" value="SLL1969 PROTEIN"/>
    <property type="match status" value="1"/>
</dbReference>
<dbReference type="InterPro" id="IPR029058">
    <property type="entry name" value="AB_hydrolase_fold"/>
</dbReference>
<dbReference type="Pfam" id="PF12697">
    <property type="entry name" value="Abhydrolase_6"/>
    <property type="match status" value="1"/>
</dbReference>
<sequence length="285" mass="31896" precursor="true">MKLLVLLILVLFVAVPLMFSFLTYAFFWYETANGPHHARLREISRGRIGRLLLKGIASSCAGAVLVILFYPLGHMQRFRTAAPDPECPFPPVILVHGLYHNSSAWILYRLWLHRAGFRNVFVLDYNSFRCSFHDILERLDRLARDLASRFEGKPIVMVGHSLGGLVCRAYSERCDEVSIGAVVTIGTPHHGSKLAVLGIGRLAQSLAYRGPLIAELEREPGRRAIPALAIYSPLDNMVLPNEALHPSGSHWESRECPPMSHVAMLFHSGSARVVIDHLMRACVER</sequence>
<dbReference type="Proteomes" id="UP000001784">
    <property type="component" value="Chromosome"/>
</dbReference>
<dbReference type="KEGG" id="sfu:Sfum_0795"/>
<dbReference type="OrthoDB" id="275181at2"/>
<dbReference type="eggNOG" id="COG1075">
    <property type="taxonomic scope" value="Bacteria"/>
</dbReference>
<feature type="transmembrane region" description="Helical" evidence="1">
    <location>
        <begin position="6"/>
        <end position="30"/>
    </location>
</feature>
<keyword evidence="1" id="KW-0812">Transmembrane</keyword>
<feature type="transmembrane region" description="Helical" evidence="1">
    <location>
        <begin position="51"/>
        <end position="72"/>
    </location>
</feature>
<dbReference type="ESTHER" id="synfm-a0lge1">
    <property type="family name" value="Lipase_2"/>
</dbReference>
<evidence type="ECO:0000259" key="2">
    <source>
        <dbReference type="Pfam" id="PF12697"/>
    </source>
</evidence>
<dbReference type="SUPFAM" id="SSF53474">
    <property type="entry name" value="alpha/beta-Hydrolases"/>
    <property type="match status" value="1"/>
</dbReference>
<keyword evidence="1" id="KW-0472">Membrane</keyword>
<organism evidence="3 4">
    <name type="scientific">Syntrophobacter fumaroxidans (strain DSM 10017 / MPOB)</name>
    <dbReference type="NCBI Taxonomy" id="335543"/>
    <lineage>
        <taxon>Bacteria</taxon>
        <taxon>Pseudomonadati</taxon>
        <taxon>Thermodesulfobacteriota</taxon>
        <taxon>Syntrophobacteria</taxon>
        <taxon>Syntrophobacterales</taxon>
        <taxon>Syntrophobacteraceae</taxon>
        <taxon>Syntrophobacter</taxon>
    </lineage>
</organism>
<evidence type="ECO:0000313" key="4">
    <source>
        <dbReference type="Proteomes" id="UP000001784"/>
    </source>
</evidence>
<gene>
    <name evidence="3" type="ordered locus">Sfum_0795</name>
</gene>
<keyword evidence="1" id="KW-1133">Transmembrane helix</keyword>
<dbReference type="RefSeq" id="WP_011697666.1">
    <property type="nucleotide sequence ID" value="NC_008554.1"/>
</dbReference>
<dbReference type="Gene3D" id="3.40.50.1820">
    <property type="entry name" value="alpha/beta hydrolase"/>
    <property type="match status" value="1"/>
</dbReference>
<dbReference type="PANTHER" id="PTHR37946:SF1">
    <property type="entry name" value="SLL1969 PROTEIN"/>
    <property type="match status" value="1"/>
</dbReference>
<dbReference type="AlphaFoldDB" id="A0LGE1"/>
<reference evidence="3 4" key="1">
    <citation type="submission" date="2006-10" db="EMBL/GenBank/DDBJ databases">
        <title>Complete sequence of Syntrophobacter fumaroxidans MPOB.</title>
        <authorList>
            <consortium name="US DOE Joint Genome Institute"/>
            <person name="Copeland A."/>
            <person name="Lucas S."/>
            <person name="Lapidus A."/>
            <person name="Barry K."/>
            <person name="Detter J.C."/>
            <person name="Glavina del Rio T."/>
            <person name="Hammon N."/>
            <person name="Israni S."/>
            <person name="Pitluck S."/>
            <person name="Goltsman E.G."/>
            <person name="Martinez M."/>
            <person name="Schmutz J."/>
            <person name="Larimer F."/>
            <person name="Land M."/>
            <person name="Hauser L."/>
            <person name="Kyrpides N."/>
            <person name="Kim E."/>
            <person name="Boone D.R."/>
            <person name="Brockman F."/>
            <person name="Culley D."/>
            <person name="Ferry J."/>
            <person name="Gunsalus R."/>
            <person name="McInerney M.J."/>
            <person name="Morrison M."/>
            <person name="Plugge C."/>
            <person name="Rohlin L."/>
            <person name="Scholten J."/>
            <person name="Sieber J."/>
            <person name="Stams A.J.M."/>
            <person name="Worm P."/>
            <person name="Henstra A.M."/>
            <person name="Richardson P."/>
        </authorList>
    </citation>
    <scope>NUCLEOTIDE SEQUENCE [LARGE SCALE GENOMIC DNA]</scope>
    <source>
        <strain evidence="4">DSM 10017 / MPOB</strain>
    </source>
</reference>
<dbReference type="HOGENOM" id="CLU_065542_0_0_7"/>
<proteinExistence type="predicted"/>
<evidence type="ECO:0000256" key="1">
    <source>
        <dbReference type="SAM" id="Phobius"/>
    </source>
</evidence>